<proteinExistence type="predicted"/>
<dbReference type="EMBL" id="LS483468">
    <property type="protein sequence ID" value="SQI30475.1"/>
    <property type="molecule type" value="Genomic_DNA"/>
</dbReference>
<accession>A0A2X4WU30</accession>
<feature type="compositionally biased region" description="Polar residues" evidence="1">
    <location>
        <begin position="102"/>
        <end position="117"/>
    </location>
</feature>
<dbReference type="KEGG" id="rcr:NCTC10994_01631"/>
<gene>
    <name evidence="2" type="ORF">NCTC10994_01631</name>
</gene>
<feature type="compositionally biased region" description="Low complexity" evidence="1">
    <location>
        <begin position="43"/>
        <end position="57"/>
    </location>
</feature>
<evidence type="ECO:0000313" key="2">
    <source>
        <dbReference type="EMBL" id="SQI30475.1"/>
    </source>
</evidence>
<organism evidence="2 3">
    <name type="scientific">Rhodococcus coprophilus</name>
    <dbReference type="NCBI Taxonomy" id="38310"/>
    <lineage>
        <taxon>Bacteria</taxon>
        <taxon>Bacillati</taxon>
        <taxon>Actinomycetota</taxon>
        <taxon>Actinomycetes</taxon>
        <taxon>Mycobacteriales</taxon>
        <taxon>Nocardiaceae</taxon>
        <taxon>Rhodococcus</taxon>
    </lineage>
</organism>
<dbReference type="RefSeq" id="WP_084722518.1">
    <property type="nucleotide sequence ID" value="NZ_JAFBBL010000001.1"/>
</dbReference>
<feature type="region of interest" description="Disordered" evidence="1">
    <location>
        <begin position="1"/>
        <end position="140"/>
    </location>
</feature>
<dbReference type="AlphaFoldDB" id="A0A2X4WU30"/>
<name>A0A2X4WU30_9NOCA</name>
<sequence>MSDDAPASAGDGLPSGKPGDAPARSGGPKRSGTFVYPLPSTPLPSSTPLTGPTRPGSAGSVRPDSSDESPLGAGGASTESERVIDRAPAGGVDAGIFDEGTTPVSSTSTNGTVNGAGTASDDARTAVTTAPTPSRRKAMGVASVRIAARLAQTELGNTGGNADPTSDNDELLTLLGEYLLAGGLEKPELHATLGGQPIVVDLQTPQRHAR</sequence>
<protein>
    <submittedName>
        <fullName evidence="2">Uncharacterized protein</fullName>
    </submittedName>
</protein>
<evidence type="ECO:0000313" key="3">
    <source>
        <dbReference type="Proteomes" id="UP000249091"/>
    </source>
</evidence>
<reference evidence="2 3" key="1">
    <citation type="submission" date="2018-06" db="EMBL/GenBank/DDBJ databases">
        <authorList>
            <consortium name="Pathogen Informatics"/>
            <person name="Doyle S."/>
        </authorList>
    </citation>
    <scope>NUCLEOTIDE SEQUENCE [LARGE SCALE GENOMIC DNA]</scope>
    <source>
        <strain evidence="2 3">NCTC10994</strain>
    </source>
</reference>
<dbReference type="Proteomes" id="UP000249091">
    <property type="component" value="Chromosome 1"/>
</dbReference>
<keyword evidence="3" id="KW-1185">Reference proteome</keyword>
<evidence type="ECO:0000256" key="1">
    <source>
        <dbReference type="SAM" id="MobiDB-lite"/>
    </source>
</evidence>